<name>A0AAD5SVN9_9FUNG</name>
<dbReference type="EMBL" id="JADGJH010001584">
    <property type="protein sequence ID" value="KAJ3111941.1"/>
    <property type="molecule type" value="Genomic_DNA"/>
</dbReference>
<dbReference type="Proteomes" id="UP001211907">
    <property type="component" value="Unassembled WGS sequence"/>
</dbReference>
<reference evidence="1" key="1">
    <citation type="submission" date="2020-05" db="EMBL/GenBank/DDBJ databases">
        <title>Phylogenomic resolution of chytrid fungi.</title>
        <authorList>
            <person name="Stajich J.E."/>
            <person name="Amses K."/>
            <person name="Simmons R."/>
            <person name="Seto K."/>
            <person name="Myers J."/>
            <person name="Bonds A."/>
            <person name="Quandt C.A."/>
            <person name="Barry K."/>
            <person name="Liu P."/>
            <person name="Grigoriev I."/>
            <person name="Longcore J.E."/>
            <person name="James T.Y."/>
        </authorList>
    </citation>
    <scope>NUCLEOTIDE SEQUENCE</scope>
    <source>
        <strain evidence="1">JEL0513</strain>
    </source>
</reference>
<evidence type="ECO:0000313" key="2">
    <source>
        <dbReference type="Proteomes" id="UP001211907"/>
    </source>
</evidence>
<keyword evidence="2" id="KW-1185">Reference proteome</keyword>
<dbReference type="AlphaFoldDB" id="A0AAD5SVN9"/>
<protein>
    <submittedName>
        <fullName evidence="1">Uncharacterized protein</fullName>
    </submittedName>
</protein>
<sequence>MIDYPYVNPQISVRRANSTVESHLGQSANGRYIIPPMPRRNGYSQNQQQQHVEYNEGIKKIPDDEEVRALKEQLEMAQQAIQKQAHENKILIFQQRLQLEQTEPVQLQQLFERSTSVPRPYLQKTPSHYSVVSDLSNSSAVISTLSAAVNGSNIPSSNALHATSIASKTSEKASNMSSRTTLKSVSGWTGKSNVRYPNEISDIIIDEICNFEEYPIFPQHIAVKCIMKVKEYYYQSSGKGDGANMAIMAILYVCDLADPEFTRRGLETLEFFYATAGVLFWASVSLNLNFWVHFLEHRMFLTEAEKAIAKPMTPFEKDNVKFLCRIFASWYLVDASKQELEAAGNIQDPTVFIKNFFEALYRAGYEFPPESINHIPVDKIKAITAWSFKKPPFTLNKV</sequence>
<evidence type="ECO:0000313" key="1">
    <source>
        <dbReference type="EMBL" id="KAJ3111941.1"/>
    </source>
</evidence>
<proteinExistence type="predicted"/>
<gene>
    <name evidence="1" type="ORF">HK100_002501</name>
</gene>
<comment type="caution">
    <text evidence="1">The sequence shown here is derived from an EMBL/GenBank/DDBJ whole genome shotgun (WGS) entry which is preliminary data.</text>
</comment>
<accession>A0AAD5SVN9</accession>
<organism evidence="1 2">
    <name type="scientific">Physocladia obscura</name>
    <dbReference type="NCBI Taxonomy" id="109957"/>
    <lineage>
        <taxon>Eukaryota</taxon>
        <taxon>Fungi</taxon>
        <taxon>Fungi incertae sedis</taxon>
        <taxon>Chytridiomycota</taxon>
        <taxon>Chytridiomycota incertae sedis</taxon>
        <taxon>Chytridiomycetes</taxon>
        <taxon>Chytridiales</taxon>
        <taxon>Chytriomycetaceae</taxon>
        <taxon>Physocladia</taxon>
    </lineage>
</organism>